<organism evidence="1 2">
    <name type="scientific">Manihot esculenta</name>
    <name type="common">Cassava</name>
    <name type="synonym">Jatropha manihot</name>
    <dbReference type="NCBI Taxonomy" id="3983"/>
    <lineage>
        <taxon>Eukaryota</taxon>
        <taxon>Viridiplantae</taxon>
        <taxon>Streptophyta</taxon>
        <taxon>Embryophyta</taxon>
        <taxon>Tracheophyta</taxon>
        <taxon>Spermatophyta</taxon>
        <taxon>Magnoliopsida</taxon>
        <taxon>eudicotyledons</taxon>
        <taxon>Gunneridae</taxon>
        <taxon>Pentapetalae</taxon>
        <taxon>rosids</taxon>
        <taxon>fabids</taxon>
        <taxon>Malpighiales</taxon>
        <taxon>Euphorbiaceae</taxon>
        <taxon>Crotonoideae</taxon>
        <taxon>Manihoteae</taxon>
        <taxon>Manihot</taxon>
    </lineage>
</organism>
<protein>
    <submittedName>
        <fullName evidence="1">Uncharacterized protein</fullName>
    </submittedName>
</protein>
<dbReference type="EMBL" id="CM004397">
    <property type="protein sequence ID" value="KAG8643702.1"/>
    <property type="molecule type" value="Genomic_DNA"/>
</dbReference>
<name>A0ACB7GTS9_MANES</name>
<evidence type="ECO:0000313" key="1">
    <source>
        <dbReference type="EMBL" id="KAG8643702.1"/>
    </source>
</evidence>
<sequence length="128" mass="13999">MLPQKIVIKVTTCCDKGRSKALKTAAIADGVNSVALEGDDKDKLVVIGERVDAACLTRALRKKINYAAIESVEEVKPGEKKPEEKKQEGDNKKKDEDNTPTPHCCQQPPRCELVSVVYDTNPGTCTIM</sequence>
<accession>A0ACB7GTS9</accession>
<reference evidence="2" key="1">
    <citation type="journal article" date="2016" name="Nat. Biotechnol.">
        <title>Sequencing wild and cultivated cassava and related species reveals extensive interspecific hybridization and genetic diversity.</title>
        <authorList>
            <person name="Bredeson J.V."/>
            <person name="Lyons J.B."/>
            <person name="Prochnik S.E."/>
            <person name="Wu G.A."/>
            <person name="Ha C.M."/>
            <person name="Edsinger-Gonzales E."/>
            <person name="Grimwood J."/>
            <person name="Schmutz J."/>
            <person name="Rabbi I.Y."/>
            <person name="Egesi C."/>
            <person name="Nauluvula P."/>
            <person name="Lebot V."/>
            <person name="Ndunguru J."/>
            <person name="Mkamilo G."/>
            <person name="Bart R.S."/>
            <person name="Setter T.L."/>
            <person name="Gleadow R.M."/>
            <person name="Kulakow P."/>
            <person name="Ferguson M.E."/>
            <person name="Rounsley S."/>
            <person name="Rokhsar D.S."/>
        </authorList>
    </citation>
    <scope>NUCLEOTIDE SEQUENCE [LARGE SCALE GENOMIC DNA]</scope>
    <source>
        <strain evidence="2">cv. AM560-2</strain>
    </source>
</reference>
<gene>
    <name evidence="1" type="ORF">MANES_11G060239v8</name>
</gene>
<dbReference type="Proteomes" id="UP000091857">
    <property type="component" value="Chromosome 11"/>
</dbReference>
<proteinExistence type="predicted"/>
<evidence type="ECO:0000313" key="2">
    <source>
        <dbReference type="Proteomes" id="UP000091857"/>
    </source>
</evidence>
<keyword evidence="2" id="KW-1185">Reference proteome</keyword>
<comment type="caution">
    <text evidence="1">The sequence shown here is derived from an EMBL/GenBank/DDBJ whole genome shotgun (WGS) entry which is preliminary data.</text>
</comment>